<reference evidence="1" key="1">
    <citation type="submission" date="2024-09" db="EMBL/GenBank/DDBJ databases">
        <title>Black Yeasts Isolated from many extreme environments.</title>
        <authorList>
            <person name="Coleine C."/>
            <person name="Stajich J.E."/>
            <person name="Selbmann L."/>
        </authorList>
    </citation>
    <scope>NUCLEOTIDE SEQUENCE</scope>
    <source>
        <strain evidence="1">CCFEE 5737</strain>
    </source>
</reference>
<feature type="non-terminal residue" evidence="1">
    <location>
        <position position="372"/>
    </location>
</feature>
<dbReference type="EMBL" id="JAWDJW010010508">
    <property type="protein sequence ID" value="KAK3046029.1"/>
    <property type="molecule type" value="Genomic_DNA"/>
</dbReference>
<evidence type="ECO:0000313" key="2">
    <source>
        <dbReference type="Proteomes" id="UP001186974"/>
    </source>
</evidence>
<sequence>MRKQIEYIDTYPDRVLIQFQSVEVAKSAMTLFQSRPRQNWNYTVTFQLLPSQPSRWERESVKDRPQVIKATNVPKHSTPGEILNAMSKFPERNNIEFVEKQDPTSHYIFFSSAQDMPAAMQWFSQGNVKIKQQTPDFEWLSQGLTDSEKPNSAPQENSYEDIAAPVSDPREVTNTNTNVPSDHIQSHLVDLTHSSDAMDEAPDPTPTLLSHLSDFERELQARYFGLQDDSDIVRCTTCSESGHVPERCPARTCVHCKAVDRHLSVLCPTIKKCSRCRERGHKVDQCPSKLARSQADGLSCDVCSKTGHTEENCSLLWRTFNPDKIPFLQQVKTMIVCCYQCGSNRHWGGDCPMRPRTAWSGYDPFCAAEADR</sequence>
<evidence type="ECO:0000313" key="1">
    <source>
        <dbReference type="EMBL" id="KAK3046029.1"/>
    </source>
</evidence>
<name>A0ACC3CWT6_9PEZI</name>
<keyword evidence="2" id="KW-1185">Reference proteome</keyword>
<gene>
    <name evidence="1" type="ORF">LTS18_013486</name>
</gene>
<accession>A0ACC3CWT6</accession>
<comment type="caution">
    <text evidence="1">The sequence shown here is derived from an EMBL/GenBank/DDBJ whole genome shotgun (WGS) entry which is preliminary data.</text>
</comment>
<protein>
    <submittedName>
        <fullName evidence="1">Uncharacterized protein</fullName>
    </submittedName>
</protein>
<dbReference type="Proteomes" id="UP001186974">
    <property type="component" value="Unassembled WGS sequence"/>
</dbReference>
<proteinExistence type="predicted"/>
<organism evidence="1 2">
    <name type="scientific">Coniosporium uncinatum</name>
    <dbReference type="NCBI Taxonomy" id="93489"/>
    <lineage>
        <taxon>Eukaryota</taxon>
        <taxon>Fungi</taxon>
        <taxon>Dikarya</taxon>
        <taxon>Ascomycota</taxon>
        <taxon>Pezizomycotina</taxon>
        <taxon>Dothideomycetes</taxon>
        <taxon>Dothideomycetes incertae sedis</taxon>
        <taxon>Coniosporium</taxon>
    </lineage>
</organism>